<dbReference type="OrthoDB" id="9788881at2"/>
<dbReference type="SUPFAM" id="SSF143422">
    <property type="entry name" value="Transposase IS200-like"/>
    <property type="match status" value="1"/>
</dbReference>
<evidence type="ECO:0000313" key="2">
    <source>
        <dbReference type="EMBL" id="KYG72956.1"/>
    </source>
</evidence>
<sequence length="183" mass="21973">MGRKYAIRSQDEFYFVTFTVVNWLDVFIRQEYRNILIDSIKYCQQEKGLLVGAWCIMTSHVHLILGAEGTFKLEDIIRDLKSYTSRHIRKYMENNPQESRREWMLGMMKRAGEKKLNNKDFQFWQQHNHPIELSTKEIMIQRLNYVHYNPVEAGFVDQPSDWVFSSARDYEDQKGIIEISFLY</sequence>
<dbReference type="EMBL" id="LRDB01000050">
    <property type="protein sequence ID" value="KYG72956.1"/>
    <property type="molecule type" value="Genomic_DNA"/>
</dbReference>
<dbReference type="AlphaFoldDB" id="A0A150X2L5"/>
<accession>A0A150X2L5</accession>
<protein>
    <submittedName>
        <fullName evidence="2">Transposase</fullName>
    </submittedName>
</protein>
<dbReference type="GO" id="GO:0004803">
    <property type="term" value="F:transposase activity"/>
    <property type="evidence" value="ECO:0007669"/>
    <property type="project" value="InterPro"/>
</dbReference>
<evidence type="ECO:0000259" key="1">
    <source>
        <dbReference type="SMART" id="SM01321"/>
    </source>
</evidence>
<comment type="caution">
    <text evidence="2">The sequence shown here is derived from an EMBL/GenBank/DDBJ whole genome shotgun (WGS) entry which is preliminary data.</text>
</comment>
<name>A0A150X2L5_9BACT</name>
<keyword evidence="3" id="KW-1185">Reference proteome</keyword>
<dbReference type="GO" id="GO:0006313">
    <property type="term" value="P:DNA transposition"/>
    <property type="evidence" value="ECO:0007669"/>
    <property type="project" value="InterPro"/>
</dbReference>
<dbReference type="Gene3D" id="3.30.70.1290">
    <property type="entry name" value="Transposase IS200-like"/>
    <property type="match status" value="1"/>
</dbReference>
<reference evidence="2 3" key="1">
    <citation type="submission" date="2016-01" db="EMBL/GenBank/DDBJ databases">
        <title>Genome sequencing of Roseivirga echinicomitans KMM 6058.</title>
        <authorList>
            <person name="Selvaratnam C."/>
            <person name="Thevarajoo S."/>
            <person name="Goh K.M."/>
            <person name="Ee R."/>
            <person name="Chan K.-G."/>
            <person name="Chong C.S."/>
        </authorList>
    </citation>
    <scope>NUCLEOTIDE SEQUENCE [LARGE SCALE GENOMIC DNA]</scope>
    <source>
        <strain evidence="2 3">KMM 6058</strain>
    </source>
</reference>
<dbReference type="SMART" id="SM01321">
    <property type="entry name" value="Y1_Tnp"/>
    <property type="match status" value="1"/>
</dbReference>
<dbReference type="PANTHER" id="PTHR36966:SF1">
    <property type="entry name" value="REP-ASSOCIATED TYROSINE TRANSPOSASE"/>
    <property type="match status" value="1"/>
</dbReference>
<dbReference type="InterPro" id="IPR036515">
    <property type="entry name" value="Transposase_17_sf"/>
</dbReference>
<organism evidence="2 3">
    <name type="scientific">Roseivirga echinicomitans</name>
    <dbReference type="NCBI Taxonomy" id="296218"/>
    <lineage>
        <taxon>Bacteria</taxon>
        <taxon>Pseudomonadati</taxon>
        <taxon>Bacteroidota</taxon>
        <taxon>Cytophagia</taxon>
        <taxon>Cytophagales</taxon>
        <taxon>Roseivirgaceae</taxon>
        <taxon>Roseivirga</taxon>
    </lineage>
</organism>
<gene>
    <name evidence="2" type="ORF">AWN68_09665</name>
</gene>
<dbReference type="NCBIfam" id="NF047646">
    <property type="entry name" value="REP_Tyr_transpos"/>
    <property type="match status" value="1"/>
</dbReference>
<dbReference type="InterPro" id="IPR052715">
    <property type="entry name" value="RAYT_transposase"/>
</dbReference>
<evidence type="ECO:0000313" key="3">
    <source>
        <dbReference type="Proteomes" id="UP000075615"/>
    </source>
</evidence>
<dbReference type="GO" id="GO:0043565">
    <property type="term" value="F:sequence-specific DNA binding"/>
    <property type="evidence" value="ECO:0007669"/>
    <property type="project" value="TreeGrafter"/>
</dbReference>
<dbReference type="STRING" id="296218.AWN68_09665"/>
<feature type="domain" description="Transposase IS200-like" evidence="1">
    <location>
        <begin position="9"/>
        <end position="95"/>
    </location>
</feature>
<proteinExistence type="predicted"/>
<dbReference type="RefSeq" id="WP_068417795.1">
    <property type="nucleotide sequence ID" value="NZ_LRDB01000050.1"/>
</dbReference>
<dbReference type="Proteomes" id="UP000075615">
    <property type="component" value="Unassembled WGS sequence"/>
</dbReference>
<dbReference type="PANTHER" id="PTHR36966">
    <property type="entry name" value="REP-ASSOCIATED TYROSINE TRANSPOSASE"/>
    <property type="match status" value="1"/>
</dbReference>
<dbReference type="Pfam" id="PF01797">
    <property type="entry name" value="Y1_Tnp"/>
    <property type="match status" value="1"/>
</dbReference>
<dbReference type="InterPro" id="IPR002686">
    <property type="entry name" value="Transposase_17"/>
</dbReference>